<keyword evidence="4" id="KW-1185">Reference proteome</keyword>
<dbReference type="STRING" id="565045.NOR51B_374"/>
<organism evidence="3 4">
    <name type="scientific">Luminiphilus syltensis NOR5-1B</name>
    <dbReference type="NCBI Taxonomy" id="565045"/>
    <lineage>
        <taxon>Bacteria</taxon>
        <taxon>Pseudomonadati</taxon>
        <taxon>Pseudomonadota</taxon>
        <taxon>Gammaproteobacteria</taxon>
        <taxon>Cellvibrionales</taxon>
        <taxon>Halieaceae</taxon>
        <taxon>Luminiphilus</taxon>
    </lineage>
</organism>
<reference evidence="4" key="1">
    <citation type="journal article" date="2013" name="BMC Microbiol.">
        <title>Taxonomy and evolution of bacteriochlorophyll a-containing members of the OM60/NOR5 clade of marine gammaproteobacteria: description of Luminiphilus syltensis gen. nov., sp. nov., reclassification of Haliea rubra as Pseudohaliea rubra gen. nov., comb. nov., and emendation of Chromatocurvus halotolerans.</title>
        <authorList>
            <person name="Spring S."/>
            <person name="Riedel T."/>
            <person name="Sproer C."/>
            <person name="Yan S."/>
            <person name="Harder J."/>
            <person name="Fuchs B.M."/>
        </authorList>
    </citation>
    <scope>NUCLEOTIDE SEQUENCE [LARGE SCALE GENOMIC DNA]</scope>
    <source>
        <strain evidence="4">NOR51-B</strain>
    </source>
</reference>
<dbReference type="PANTHER" id="PTHR30592">
    <property type="entry name" value="FORMATE DEHYDROGENASE"/>
    <property type="match status" value="1"/>
</dbReference>
<dbReference type="InterPro" id="IPR003786">
    <property type="entry name" value="FdhD"/>
</dbReference>
<name>B8KXI5_9GAMM</name>
<dbReference type="InterPro" id="IPR016193">
    <property type="entry name" value="Cytidine_deaminase-like"/>
</dbReference>
<dbReference type="Proteomes" id="UP000004699">
    <property type="component" value="Unassembled WGS sequence"/>
</dbReference>
<dbReference type="GO" id="GO:0006777">
    <property type="term" value="P:Mo-molybdopterin cofactor biosynthetic process"/>
    <property type="evidence" value="ECO:0007669"/>
    <property type="project" value="UniProtKB-KW"/>
</dbReference>
<gene>
    <name evidence="3" type="primary">fdhD</name>
    <name evidence="3" type="ORF">NOR51B_374</name>
</gene>
<dbReference type="AlphaFoldDB" id="B8KXI5"/>
<dbReference type="EMBL" id="DS999411">
    <property type="protein sequence ID" value="EED34437.1"/>
    <property type="molecule type" value="Genomic_DNA"/>
</dbReference>
<evidence type="ECO:0000256" key="2">
    <source>
        <dbReference type="ARBA" id="ARBA00023150"/>
    </source>
</evidence>
<dbReference type="GO" id="GO:0016783">
    <property type="term" value="F:sulfurtransferase activity"/>
    <property type="evidence" value="ECO:0007669"/>
    <property type="project" value="InterPro"/>
</dbReference>
<evidence type="ECO:0000256" key="1">
    <source>
        <dbReference type="ARBA" id="ARBA00022490"/>
    </source>
</evidence>
<accession>B8KXI5</accession>
<dbReference type="Pfam" id="PF02634">
    <property type="entry name" value="FdhD-NarQ"/>
    <property type="match status" value="1"/>
</dbReference>
<dbReference type="eggNOG" id="COG1526">
    <property type="taxonomic scope" value="Bacteria"/>
</dbReference>
<evidence type="ECO:0000313" key="4">
    <source>
        <dbReference type="Proteomes" id="UP000004699"/>
    </source>
</evidence>
<dbReference type="PANTHER" id="PTHR30592:SF1">
    <property type="entry name" value="SULFUR CARRIER PROTEIN FDHD"/>
    <property type="match status" value="1"/>
</dbReference>
<dbReference type="SUPFAM" id="SSF53927">
    <property type="entry name" value="Cytidine deaminase-like"/>
    <property type="match status" value="1"/>
</dbReference>
<keyword evidence="2" id="KW-0501">Molybdenum cofactor biosynthesis</keyword>
<keyword evidence="1" id="KW-0963">Cytoplasm</keyword>
<dbReference type="HOGENOM" id="CLU_125742_0_0_6"/>
<dbReference type="Gene3D" id="3.40.140.10">
    <property type="entry name" value="Cytidine Deaminase, domain 2"/>
    <property type="match status" value="1"/>
</dbReference>
<evidence type="ECO:0000313" key="3">
    <source>
        <dbReference type="EMBL" id="EED34437.1"/>
    </source>
</evidence>
<protein>
    <submittedName>
        <fullName evidence="3">Formate dehydrogenase accessory protein FdhD</fullName>
    </submittedName>
</protein>
<proteinExistence type="predicted"/>
<sequence>MSGRSGCGLCGKESLEQALMPLPRLADTPKPSLGAIQKAVNSLRGLQPIQQQTSASHAAVWCDAEGNLGLLREDVGRHNALDKLIGALAGQRRNSAPPNAASQSGFVLITSRASYEIVAKTAIAGVGSLVALSAPTSLAVETALRCNLNLIAFAGAAPMVYAESTACSP</sequence>